<dbReference type="RefSeq" id="WP_158658577.1">
    <property type="nucleotide sequence ID" value="NZ_AP027149.1"/>
</dbReference>
<proteinExistence type="predicted"/>
<dbReference type="KEGG" id="mbry:B1812_03475"/>
<feature type="domain" description="DUF4140" evidence="5">
    <location>
        <begin position="37"/>
        <end position="133"/>
    </location>
</feature>
<evidence type="ECO:0000256" key="3">
    <source>
        <dbReference type="SAM" id="SignalP"/>
    </source>
</evidence>
<evidence type="ECO:0000259" key="5">
    <source>
        <dbReference type="Pfam" id="PF13600"/>
    </source>
</evidence>
<dbReference type="AlphaFoldDB" id="A0A1W6N0D9"/>
<evidence type="ECO:0000259" key="4">
    <source>
        <dbReference type="Pfam" id="PF13598"/>
    </source>
</evidence>
<dbReference type="PANTHER" id="PTHR31005:SF8">
    <property type="entry name" value="DUF4139 DOMAIN-CONTAINING PROTEIN"/>
    <property type="match status" value="1"/>
</dbReference>
<dbReference type="NCBIfam" id="TIGR02231">
    <property type="entry name" value="mucoidy inhibitor MuiA family protein"/>
    <property type="match status" value="1"/>
</dbReference>
<sequence length="557" mass="58820">MRRTGWAAFALALSVISGSSALAGETEIVAKSTVVSVLVHPDAATVTREATVSLPSGASTVIFSSVPSALVPDSLRASAEATAALSIGAVEARSKPSAAKAPDSPVVARLKELRAERAALEITIDSLRAKLEMIKTYAKASPEKLGPESKPLAPAEWGAAFDMIGSAYAKTGEALREANHKASELDREIAGLAGAPGAPRGGLARDIAVGVEAASPGEAKIRLTYRTDAAGWRPAYRARLDTGDKARKPVLELEARAVVSQSTGEDWRDAALAVATLRARGGAAPPEVTPQRVRFLEPLPIPAPPPARAMARMGAAAPERPLVGGPEVGTQDEREPKTATTPSAALEASGYAATFKIAGPASAPGDGTAKTFLLSTRRLEPRLSVRAAPALDPQAYLEARIVNADEAPLLPGSVSVERDGAFVGQETLALIPPGDAKNFGFGVDDKVKVLRVPVQRKENEPGWFGQTRTETREFKTTVGNLHDFPVTVTIVDQVPFSENAALVVETLPQTTPPTEKQVDDKRGVAAWSFTLQPGETKELRIAYQLKWPADRELMFER</sequence>
<evidence type="ECO:0008006" key="8">
    <source>
        <dbReference type="Google" id="ProtNLM"/>
    </source>
</evidence>
<dbReference type="InterPro" id="IPR011935">
    <property type="entry name" value="CHP02231"/>
</dbReference>
<keyword evidence="7" id="KW-1185">Reference proteome</keyword>
<dbReference type="Proteomes" id="UP000193978">
    <property type="component" value="Chromosome"/>
</dbReference>
<feature type="coiled-coil region" evidence="1">
    <location>
        <begin position="168"/>
        <end position="195"/>
    </location>
</feature>
<evidence type="ECO:0000313" key="7">
    <source>
        <dbReference type="Proteomes" id="UP000193978"/>
    </source>
</evidence>
<dbReference type="OrthoDB" id="580912at2"/>
<organism evidence="6 7">
    <name type="scientific">Methylocystis bryophila</name>
    <dbReference type="NCBI Taxonomy" id="655015"/>
    <lineage>
        <taxon>Bacteria</taxon>
        <taxon>Pseudomonadati</taxon>
        <taxon>Pseudomonadota</taxon>
        <taxon>Alphaproteobacteria</taxon>
        <taxon>Hyphomicrobiales</taxon>
        <taxon>Methylocystaceae</taxon>
        <taxon>Methylocystis</taxon>
    </lineage>
</organism>
<dbReference type="EMBL" id="CP019948">
    <property type="protein sequence ID" value="ARN83334.1"/>
    <property type="molecule type" value="Genomic_DNA"/>
</dbReference>
<feature type="domain" description="DUF4139" evidence="4">
    <location>
        <begin position="221"/>
        <end position="548"/>
    </location>
</feature>
<reference evidence="6 7" key="1">
    <citation type="submission" date="2017-02" db="EMBL/GenBank/DDBJ databases">
        <authorList>
            <person name="Peterson S.W."/>
        </authorList>
    </citation>
    <scope>NUCLEOTIDE SEQUENCE [LARGE SCALE GENOMIC DNA]</scope>
    <source>
        <strain evidence="6 7">S285</strain>
    </source>
</reference>
<accession>A0A1W6N0D9</accession>
<protein>
    <recommendedName>
        <fullName evidence="8">DUF4139 domain-containing protein</fullName>
    </recommendedName>
</protein>
<evidence type="ECO:0000256" key="1">
    <source>
        <dbReference type="SAM" id="Coils"/>
    </source>
</evidence>
<dbReference type="PANTHER" id="PTHR31005">
    <property type="entry name" value="DUF4139 DOMAIN-CONTAINING PROTEIN"/>
    <property type="match status" value="1"/>
</dbReference>
<keyword evidence="3" id="KW-0732">Signal</keyword>
<dbReference type="Pfam" id="PF13600">
    <property type="entry name" value="DUF4140"/>
    <property type="match status" value="1"/>
</dbReference>
<feature type="signal peptide" evidence="3">
    <location>
        <begin position="1"/>
        <end position="23"/>
    </location>
</feature>
<dbReference type="InterPro" id="IPR025554">
    <property type="entry name" value="DUF4140"/>
</dbReference>
<evidence type="ECO:0000313" key="6">
    <source>
        <dbReference type="EMBL" id="ARN83334.1"/>
    </source>
</evidence>
<dbReference type="InterPro" id="IPR037291">
    <property type="entry name" value="DUF4139"/>
</dbReference>
<feature type="region of interest" description="Disordered" evidence="2">
    <location>
        <begin position="319"/>
        <end position="342"/>
    </location>
</feature>
<keyword evidence="1" id="KW-0175">Coiled coil</keyword>
<gene>
    <name evidence="6" type="ORF">B1812_03475</name>
</gene>
<evidence type="ECO:0000256" key="2">
    <source>
        <dbReference type="SAM" id="MobiDB-lite"/>
    </source>
</evidence>
<name>A0A1W6N0D9_9HYPH</name>
<dbReference type="STRING" id="655015.B1812_03475"/>
<dbReference type="Pfam" id="PF13598">
    <property type="entry name" value="DUF4139"/>
    <property type="match status" value="1"/>
</dbReference>
<feature type="chain" id="PRO_5012325869" description="DUF4139 domain-containing protein" evidence="3">
    <location>
        <begin position="24"/>
        <end position="557"/>
    </location>
</feature>